<dbReference type="Pfam" id="PF00753">
    <property type="entry name" value="Lactamase_B"/>
    <property type="match status" value="1"/>
</dbReference>
<dbReference type="InterPro" id="IPR001279">
    <property type="entry name" value="Metallo-B-lactamas"/>
</dbReference>
<dbReference type="PANTHER" id="PTHR42951:SF17">
    <property type="entry name" value="METALLO-BETA-LACTAMASE DOMAIN-CONTAINING PROTEIN"/>
    <property type="match status" value="1"/>
</dbReference>
<feature type="domain" description="Metallo-beta-lactamase" evidence="1">
    <location>
        <begin position="17"/>
        <end position="214"/>
    </location>
</feature>
<sequence>MDLVRLHPSLHVLRMPVGHIYLWRDPDGLTLVDTGVPGSAPLIEEAVRALGHTPADVRRLVLTHFHGDHTGSAADVASWGDVVVHAHRDEAAFIRGEAEGPPPQLSDWERDLLARVRAGTRDDPVAPVRVDRELADGDVVEMGDGALALAVPGHTPGSLALYLPGPRVLFTGDTIARTPDGEVILGVFNADPAAAVDSFRRQVALEPEIVCFGHGEPLTRDAAALLTAAAARLPD</sequence>
<dbReference type="SMART" id="SM00849">
    <property type="entry name" value="Lactamase_B"/>
    <property type="match status" value="1"/>
</dbReference>
<gene>
    <name evidence="2" type="ORF">Mco01_44570</name>
</gene>
<dbReference type="RefSeq" id="WP_204058790.1">
    <property type="nucleotide sequence ID" value="NZ_BAAAGP010000020.1"/>
</dbReference>
<protein>
    <submittedName>
        <fullName evidence="2">MBL fold metallo-hydrolase</fullName>
    </submittedName>
</protein>
<organism evidence="2 3">
    <name type="scientific">Microbispora corallina</name>
    <dbReference type="NCBI Taxonomy" id="83302"/>
    <lineage>
        <taxon>Bacteria</taxon>
        <taxon>Bacillati</taxon>
        <taxon>Actinomycetota</taxon>
        <taxon>Actinomycetes</taxon>
        <taxon>Streptosporangiales</taxon>
        <taxon>Streptosporangiaceae</taxon>
        <taxon>Microbispora</taxon>
    </lineage>
</organism>
<dbReference type="InterPro" id="IPR050855">
    <property type="entry name" value="NDM-1-like"/>
</dbReference>
<dbReference type="SUPFAM" id="SSF56281">
    <property type="entry name" value="Metallo-hydrolase/oxidoreductase"/>
    <property type="match status" value="1"/>
</dbReference>
<reference evidence="2 3" key="1">
    <citation type="submission" date="2021-01" db="EMBL/GenBank/DDBJ databases">
        <title>Whole genome shotgun sequence of Microbispora corallina NBRC 16416.</title>
        <authorList>
            <person name="Komaki H."/>
            <person name="Tamura T."/>
        </authorList>
    </citation>
    <scope>NUCLEOTIDE SEQUENCE [LARGE SCALE GENOMIC DNA]</scope>
    <source>
        <strain evidence="2 3">NBRC 16416</strain>
    </source>
</reference>
<evidence type="ECO:0000313" key="3">
    <source>
        <dbReference type="Proteomes" id="UP000603904"/>
    </source>
</evidence>
<dbReference type="Gene3D" id="3.60.15.10">
    <property type="entry name" value="Ribonuclease Z/Hydroxyacylglutathione hydrolase-like"/>
    <property type="match status" value="1"/>
</dbReference>
<dbReference type="CDD" id="cd07721">
    <property type="entry name" value="yflN-like_MBL-fold"/>
    <property type="match status" value="1"/>
</dbReference>
<evidence type="ECO:0000313" key="2">
    <source>
        <dbReference type="EMBL" id="GIH41457.1"/>
    </source>
</evidence>
<evidence type="ECO:0000259" key="1">
    <source>
        <dbReference type="SMART" id="SM00849"/>
    </source>
</evidence>
<comment type="caution">
    <text evidence="2">The sequence shown here is derived from an EMBL/GenBank/DDBJ whole genome shotgun (WGS) entry which is preliminary data.</text>
</comment>
<keyword evidence="3" id="KW-1185">Reference proteome</keyword>
<dbReference type="InterPro" id="IPR036866">
    <property type="entry name" value="RibonucZ/Hydroxyglut_hydro"/>
</dbReference>
<dbReference type="PANTHER" id="PTHR42951">
    <property type="entry name" value="METALLO-BETA-LACTAMASE DOMAIN-CONTAINING"/>
    <property type="match status" value="1"/>
</dbReference>
<dbReference type="EMBL" id="BOOC01000022">
    <property type="protein sequence ID" value="GIH41457.1"/>
    <property type="molecule type" value="Genomic_DNA"/>
</dbReference>
<name>A0ABQ4G310_9ACTN</name>
<proteinExistence type="predicted"/>
<accession>A0ABQ4G310</accession>
<dbReference type="Proteomes" id="UP000603904">
    <property type="component" value="Unassembled WGS sequence"/>
</dbReference>